<sequence>MSKSESIEEFYQKKFDFLPDSLQKDIGHFNVFRMEDCIGDDKPPMSYSRRDYYKIALNRGHNIYHYADKSVEINGTALMFFNPLVPYTWELASGKMSDVRGFFCIFTEAFFTEKIRGNIGDLPMFAVGGKPAYVLNEEQDAHVSLVFSKMLDEINSDYIYKYDLLRNYITEITHFALKTNPSEVLYKHPDANSRITSVFTELLERQFPIENPAQRFTMRSAKDYASQLSVHVNHLNRAIKETTGRTTTHYITERLLSEAKALLKHTDWNISEIGYCLGFEEPTHFNNFFKKLTNHTPTSYRIV</sequence>
<evidence type="ECO:0000313" key="5">
    <source>
        <dbReference type="EMBL" id="PWS33606.1"/>
    </source>
</evidence>
<keyword evidence="1" id="KW-0805">Transcription regulation</keyword>
<evidence type="ECO:0000256" key="1">
    <source>
        <dbReference type="ARBA" id="ARBA00023015"/>
    </source>
</evidence>
<dbReference type="PANTHER" id="PTHR43280">
    <property type="entry name" value="ARAC-FAMILY TRANSCRIPTIONAL REGULATOR"/>
    <property type="match status" value="1"/>
</dbReference>
<dbReference type="Gene3D" id="1.10.10.60">
    <property type="entry name" value="Homeodomain-like"/>
    <property type="match status" value="1"/>
</dbReference>
<keyword evidence="2" id="KW-0238">DNA-binding</keyword>
<keyword evidence="6" id="KW-1185">Reference proteome</keyword>
<proteinExistence type="predicted"/>
<accession>A0A317F7R2</accession>
<dbReference type="SMART" id="SM00342">
    <property type="entry name" value="HTH_ARAC"/>
    <property type="match status" value="1"/>
</dbReference>
<evidence type="ECO:0000256" key="3">
    <source>
        <dbReference type="ARBA" id="ARBA00023163"/>
    </source>
</evidence>
<dbReference type="InterPro" id="IPR009057">
    <property type="entry name" value="Homeodomain-like_sf"/>
</dbReference>
<dbReference type="SUPFAM" id="SSF46689">
    <property type="entry name" value="Homeodomain-like"/>
    <property type="match status" value="1"/>
</dbReference>
<reference evidence="6" key="1">
    <citation type="submission" date="2018-05" db="EMBL/GenBank/DDBJ databases">
        <title>Pedobacter paludis sp. nov., isolated from wetland soil.</title>
        <authorList>
            <person name="Zhang Y."/>
        </authorList>
    </citation>
    <scope>NUCLEOTIDE SEQUENCE [LARGE SCALE GENOMIC DNA]</scope>
    <source>
        <strain evidence="6">R-8</strain>
    </source>
</reference>
<dbReference type="RefSeq" id="WP_109928190.1">
    <property type="nucleotide sequence ID" value="NZ_QGNY01000001.1"/>
</dbReference>
<organism evidence="5 6">
    <name type="scientific">Pedobacter paludis</name>
    <dbReference type="NCBI Taxonomy" id="2203212"/>
    <lineage>
        <taxon>Bacteria</taxon>
        <taxon>Pseudomonadati</taxon>
        <taxon>Bacteroidota</taxon>
        <taxon>Sphingobacteriia</taxon>
        <taxon>Sphingobacteriales</taxon>
        <taxon>Sphingobacteriaceae</taxon>
        <taxon>Pedobacter</taxon>
    </lineage>
</organism>
<gene>
    <name evidence="5" type="ORF">DF947_03020</name>
</gene>
<dbReference type="AlphaFoldDB" id="A0A317F7R2"/>
<dbReference type="Pfam" id="PF12833">
    <property type="entry name" value="HTH_18"/>
    <property type="match status" value="1"/>
</dbReference>
<name>A0A317F7R2_9SPHI</name>
<evidence type="ECO:0000259" key="4">
    <source>
        <dbReference type="PROSITE" id="PS01124"/>
    </source>
</evidence>
<comment type="caution">
    <text evidence="5">The sequence shown here is derived from an EMBL/GenBank/DDBJ whole genome shotgun (WGS) entry which is preliminary data.</text>
</comment>
<dbReference type="Proteomes" id="UP000245391">
    <property type="component" value="Unassembled WGS sequence"/>
</dbReference>
<evidence type="ECO:0000256" key="2">
    <source>
        <dbReference type="ARBA" id="ARBA00023125"/>
    </source>
</evidence>
<protein>
    <submittedName>
        <fullName evidence="5">AraC family transcriptional regulator</fullName>
    </submittedName>
</protein>
<dbReference type="PANTHER" id="PTHR43280:SF32">
    <property type="entry name" value="TRANSCRIPTIONAL REGULATORY PROTEIN"/>
    <property type="match status" value="1"/>
</dbReference>
<dbReference type="InterPro" id="IPR018060">
    <property type="entry name" value="HTH_AraC"/>
</dbReference>
<keyword evidence="3" id="KW-0804">Transcription</keyword>
<dbReference type="GO" id="GO:0043565">
    <property type="term" value="F:sequence-specific DNA binding"/>
    <property type="evidence" value="ECO:0007669"/>
    <property type="project" value="InterPro"/>
</dbReference>
<dbReference type="EMBL" id="QGNY01000001">
    <property type="protein sequence ID" value="PWS33606.1"/>
    <property type="molecule type" value="Genomic_DNA"/>
</dbReference>
<evidence type="ECO:0000313" key="6">
    <source>
        <dbReference type="Proteomes" id="UP000245391"/>
    </source>
</evidence>
<dbReference type="OrthoDB" id="629929at2"/>
<dbReference type="PROSITE" id="PS01124">
    <property type="entry name" value="HTH_ARAC_FAMILY_2"/>
    <property type="match status" value="1"/>
</dbReference>
<feature type="domain" description="HTH araC/xylS-type" evidence="4">
    <location>
        <begin position="193"/>
        <end position="303"/>
    </location>
</feature>
<dbReference type="GO" id="GO:0003700">
    <property type="term" value="F:DNA-binding transcription factor activity"/>
    <property type="evidence" value="ECO:0007669"/>
    <property type="project" value="InterPro"/>
</dbReference>